<comment type="caution">
    <text evidence="4">The sequence shown here is derived from an EMBL/GenBank/DDBJ whole genome shotgun (WGS) entry which is preliminary data.</text>
</comment>
<keyword evidence="2" id="KW-0472">Membrane</keyword>
<dbReference type="GO" id="GO:0016020">
    <property type="term" value="C:membrane"/>
    <property type="evidence" value="ECO:0007669"/>
    <property type="project" value="UniProtKB-SubCell"/>
</dbReference>
<dbReference type="PANTHER" id="PTHR11360">
    <property type="entry name" value="MONOCARBOXYLATE TRANSPORTER"/>
    <property type="match status" value="1"/>
</dbReference>
<dbReference type="Proteomes" id="UP000828390">
    <property type="component" value="Unassembled WGS sequence"/>
</dbReference>
<dbReference type="SUPFAM" id="SSF103473">
    <property type="entry name" value="MFS general substrate transporter"/>
    <property type="match status" value="1"/>
</dbReference>
<comment type="subcellular location">
    <subcellularLocation>
        <location evidence="1">Membrane</location>
        <topology evidence="1">Multi-pass membrane protein</topology>
    </subcellularLocation>
</comment>
<dbReference type="PANTHER" id="PTHR11360:SF284">
    <property type="entry name" value="EG:103B4.3 PROTEIN-RELATED"/>
    <property type="match status" value="1"/>
</dbReference>
<reference evidence="4" key="1">
    <citation type="journal article" date="2019" name="bioRxiv">
        <title>The Genome of the Zebra Mussel, Dreissena polymorpha: A Resource for Invasive Species Research.</title>
        <authorList>
            <person name="McCartney M.A."/>
            <person name="Auch B."/>
            <person name="Kono T."/>
            <person name="Mallez S."/>
            <person name="Zhang Y."/>
            <person name="Obille A."/>
            <person name="Becker A."/>
            <person name="Abrahante J.E."/>
            <person name="Garbe J."/>
            <person name="Badalamenti J.P."/>
            <person name="Herman A."/>
            <person name="Mangelson H."/>
            <person name="Liachko I."/>
            <person name="Sullivan S."/>
            <person name="Sone E.D."/>
            <person name="Koren S."/>
            <person name="Silverstein K.A.T."/>
            <person name="Beckman K.B."/>
            <person name="Gohl D.M."/>
        </authorList>
    </citation>
    <scope>NUCLEOTIDE SEQUENCE</scope>
    <source>
        <strain evidence="4">Duluth1</strain>
        <tissue evidence="4">Whole animal</tissue>
    </source>
</reference>
<feature type="transmembrane region" description="Helical" evidence="2">
    <location>
        <begin position="200"/>
        <end position="218"/>
    </location>
</feature>
<protein>
    <recommendedName>
        <fullName evidence="3">Major facilitator superfamily (MFS) profile domain-containing protein</fullName>
    </recommendedName>
</protein>
<evidence type="ECO:0000313" key="4">
    <source>
        <dbReference type="EMBL" id="KAH3826848.1"/>
    </source>
</evidence>
<accession>A0A9D4K0G8</accession>
<evidence type="ECO:0000256" key="2">
    <source>
        <dbReference type="SAM" id="Phobius"/>
    </source>
</evidence>
<dbReference type="InterPro" id="IPR036259">
    <property type="entry name" value="MFS_trans_sf"/>
</dbReference>
<evidence type="ECO:0000259" key="3">
    <source>
        <dbReference type="PROSITE" id="PS50850"/>
    </source>
</evidence>
<gene>
    <name evidence="4" type="ORF">DPMN_128760</name>
</gene>
<reference evidence="4" key="2">
    <citation type="submission" date="2020-11" db="EMBL/GenBank/DDBJ databases">
        <authorList>
            <person name="McCartney M.A."/>
            <person name="Auch B."/>
            <person name="Kono T."/>
            <person name="Mallez S."/>
            <person name="Becker A."/>
            <person name="Gohl D.M."/>
            <person name="Silverstein K.A.T."/>
            <person name="Koren S."/>
            <person name="Bechman K.B."/>
            <person name="Herman A."/>
            <person name="Abrahante J.E."/>
            <person name="Garbe J."/>
        </authorList>
    </citation>
    <scope>NUCLEOTIDE SEQUENCE</scope>
    <source>
        <strain evidence="4">Duluth1</strain>
        <tissue evidence="4">Whole animal</tissue>
    </source>
</reference>
<dbReference type="InterPro" id="IPR011701">
    <property type="entry name" value="MFS"/>
</dbReference>
<dbReference type="InterPro" id="IPR050327">
    <property type="entry name" value="Proton-linked_MCT"/>
</dbReference>
<evidence type="ECO:0000256" key="1">
    <source>
        <dbReference type="ARBA" id="ARBA00004141"/>
    </source>
</evidence>
<feature type="domain" description="Major facilitator superfamily (MFS) profile" evidence="3">
    <location>
        <begin position="163"/>
        <end position="348"/>
    </location>
</feature>
<feature type="transmembrane region" description="Helical" evidence="2">
    <location>
        <begin position="164"/>
        <end position="185"/>
    </location>
</feature>
<dbReference type="Pfam" id="PF07690">
    <property type="entry name" value="MFS_1"/>
    <property type="match status" value="1"/>
</dbReference>
<keyword evidence="2" id="KW-0812">Transmembrane</keyword>
<dbReference type="GO" id="GO:0008028">
    <property type="term" value="F:monocarboxylic acid transmembrane transporter activity"/>
    <property type="evidence" value="ECO:0007669"/>
    <property type="project" value="TreeGrafter"/>
</dbReference>
<dbReference type="PROSITE" id="PS50850">
    <property type="entry name" value="MFS"/>
    <property type="match status" value="1"/>
</dbReference>
<dbReference type="Gene3D" id="1.20.1250.20">
    <property type="entry name" value="MFS general substrate transporter like domains"/>
    <property type="match status" value="1"/>
</dbReference>
<evidence type="ECO:0000313" key="5">
    <source>
        <dbReference type="Proteomes" id="UP000828390"/>
    </source>
</evidence>
<organism evidence="4 5">
    <name type="scientific">Dreissena polymorpha</name>
    <name type="common">Zebra mussel</name>
    <name type="synonym">Mytilus polymorpha</name>
    <dbReference type="NCBI Taxonomy" id="45954"/>
    <lineage>
        <taxon>Eukaryota</taxon>
        <taxon>Metazoa</taxon>
        <taxon>Spiralia</taxon>
        <taxon>Lophotrochozoa</taxon>
        <taxon>Mollusca</taxon>
        <taxon>Bivalvia</taxon>
        <taxon>Autobranchia</taxon>
        <taxon>Heteroconchia</taxon>
        <taxon>Euheterodonta</taxon>
        <taxon>Imparidentia</taxon>
        <taxon>Neoheterodontei</taxon>
        <taxon>Myida</taxon>
        <taxon>Dreissenoidea</taxon>
        <taxon>Dreissenidae</taxon>
        <taxon>Dreissena</taxon>
    </lineage>
</organism>
<sequence>MLIYAGLALNCAVFGLLLFPLPEFRANCGDGSGSKLIETETEARGISGPVPEVSLKVEHKLLEFHVSDIRKTEDAPIIIELKSMTTDERYVYTDCLHPIAHSFNTAVEEVSFISDALCKNQEHEIGKSDNSNECTKISKKHWRLRLGNVCNSMFSFDLLRDTRCLFFLGSAFVLNLAFTIPYNLLPDQAVEENGMSKQEATWIISTIGIANTLSRIFLGWVGDRACVNRMWMMQGALFMAGLSTALSPLLISFATKLVYSCLIGAALGGYVMLVPVVLADMFGADVISRSLGLVLFVVGVAGFVSTPIGGWLFDRTGSYTFSFIVAGAEFIVAGALLLVPKCLNGNRT</sequence>
<proteinExistence type="predicted"/>
<dbReference type="AlphaFoldDB" id="A0A9D4K0G8"/>
<name>A0A9D4K0G8_DREPO</name>
<feature type="transmembrane region" description="Helical" evidence="2">
    <location>
        <begin position="257"/>
        <end position="279"/>
    </location>
</feature>
<keyword evidence="2" id="KW-1133">Transmembrane helix</keyword>
<dbReference type="InterPro" id="IPR020846">
    <property type="entry name" value="MFS_dom"/>
</dbReference>
<feature type="transmembrane region" description="Helical" evidence="2">
    <location>
        <begin position="230"/>
        <end position="251"/>
    </location>
</feature>
<feature type="transmembrane region" description="Helical" evidence="2">
    <location>
        <begin position="319"/>
        <end position="339"/>
    </location>
</feature>
<dbReference type="EMBL" id="JAIWYP010000005">
    <property type="protein sequence ID" value="KAH3826848.1"/>
    <property type="molecule type" value="Genomic_DNA"/>
</dbReference>
<feature type="transmembrane region" description="Helical" evidence="2">
    <location>
        <begin position="291"/>
        <end position="313"/>
    </location>
</feature>
<keyword evidence="5" id="KW-1185">Reference proteome</keyword>